<dbReference type="EMBL" id="BSTI01000017">
    <property type="protein sequence ID" value="GLY69690.1"/>
    <property type="molecule type" value="Genomic_DNA"/>
</dbReference>
<reference evidence="1" key="1">
    <citation type="submission" date="2023-03" db="EMBL/GenBank/DDBJ databases">
        <title>Amycolatopsis taiwanensis NBRC 103393.</title>
        <authorList>
            <person name="Ichikawa N."/>
            <person name="Sato H."/>
            <person name="Tonouchi N."/>
        </authorList>
    </citation>
    <scope>NUCLEOTIDE SEQUENCE</scope>
    <source>
        <strain evidence="1">NBRC 103393</strain>
    </source>
</reference>
<keyword evidence="2" id="KW-1185">Reference proteome</keyword>
<proteinExistence type="predicted"/>
<comment type="caution">
    <text evidence="1">The sequence shown here is derived from an EMBL/GenBank/DDBJ whole genome shotgun (WGS) entry which is preliminary data.</text>
</comment>
<gene>
    <name evidence="1" type="ORF">Atai01_63090</name>
</gene>
<sequence length="125" mass="13412">MPGRSVRDEGIPPLRAPALGDPLALEHEVRYAAVAEVLAHRDAGLATADDDDLDFLLVRHAGIVGRVRRSVQQMLLSLCFCSLDNPTAPAMASANPMTLVRNICWTYALGSSGLGPDSDESEEQQ</sequence>
<evidence type="ECO:0000313" key="1">
    <source>
        <dbReference type="EMBL" id="GLY69690.1"/>
    </source>
</evidence>
<evidence type="ECO:0000313" key="2">
    <source>
        <dbReference type="Proteomes" id="UP001165136"/>
    </source>
</evidence>
<accession>A0A9W6R7H5</accession>
<name>A0A9W6R7H5_9PSEU</name>
<dbReference type="Proteomes" id="UP001165136">
    <property type="component" value="Unassembled WGS sequence"/>
</dbReference>
<organism evidence="1 2">
    <name type="scientific">Amycolatopsis taiwanensis</name>
    <dbReference type="NCBI Taxonomy" id="342230"/>
    <lineage>
        <taxon>Bacteria</taxon>
        <taxon>Bacillati</taxon>
        <taxon>Actinomycetota</taxon>
        <taxon>Actinomycetes</taxon>
        <taxon>Pseudonocardiales</taxon>
        <taxon>Pseudonocardiaceae</taxon>
        <taxon>Amycolatopsis</taxon>
    </lineage>
</organism>
<protein>
    <submittedName>
        <fullName evidence="1">Uncharacterized protein</fullName>
    </submittedName>
</protein>
<dbReference type="AlphaFoldDB" id="A0A9W6R7H5"/>